<dbReference type="Gene3D" id="3.40.50.970">
    <property type="match status" value="2"/>
</dbReference>
<feature type="binding site" evidence="4">
    <location>
        <position position="573"/>
    </location>
    <ligand>
        <name>[4Fe-4S] cluster</name>
        <dbReference type="ChEBI" id="CHEBI:49883"/>
        <label>2</label>
    </ligand>
</feature>
<name>A0A932GNN3_UNCTE</name>
<dbReference type="EMBL" id="JACPSX010000074">
    <property type="protein sequence ID" value="MBI3014268.1"/>
    <property type="molecule type" value="Genomic_DNA"/>
</dbReference>
<evidence type="ECO:0000256" key="4">
    <source>
        <dbReference type="PIRSR" id="PIRSR006439-50"/>
    </source>
</evidence>
<evidence type="ECO:0000256" key="3">
    <source>
        <dbReference type="PIRNR" id="PIRNR006439"/>
    </source>
</evidence>
<keyword evidence="2 3" id="KW-0560">Oxidoreductase</keyword>
<dbReference type="Gene3D" id="3.30.70.3270">
    <property type="match status" value="1"/>
</dbReference>
<accession>A0A932GNN3</accession>
<keyword evidence="3" id="KW-0813">Transport</keyword>
<dbReference type="GO" id="GO:0044281">
    <property type="term" value="P:small molecule metabolic process"/>
    <property type="evidence" value="ECO:0007669"/>
    <property type="project" value="UniProtKB-ARBA"/>
</dbReference>
<dbReference type="CDD" id="cd02008">
    <property type="entry name" value="TPP_IOR_alpha"/>
    <property type="match status" value="1"/>
</dbReference>
<feature type="compositionally biased region" description="Basic and acidic residues" evidence="5">
    <location>
        <begin position="173"/>
        <end position="182"/>
    </location>
</feature>
<feature type="binding site" evidence="4">
    <location>
        <position position="534"/>
    </location>
    <ligand>
        <name>[4Fe-4S] cluster</name>
        <dbReference type="ChEBI" id="CHEBI:49883"/>
        <label>1</label>
    </ligand>
</feature>
<keyword evidence="3 4" id="KW-0411">Iron-sulfur</keyword>
<dbReference type="SUPFAM" id="SSF54862">
    <property type="entry name" value="4Fe-4S ferredoxins"/>
    <property type="match status" value="1"/>
</dbReference>
<dbReference type="AlphaFoldDB" id="A0A932GNN3"/>
<dbReference type="PROSITE" id="PS51379">
    <property type="entry name" value="4FE4S_FER_2"/>
    <property type="match status" value="2"/>
</dbReference>
<dbReference type="Proteomes" id="UP000741360">
    <property type="component" value="Unassembled WGS sequence"/>
</dbReference>
<dbReference type="FunFam" id="3.40.50.970:FF:000039">
    <property type="entry name" value="Indolepyruvate oxidoreductase subunit IorA"/>
    <property type="match status" value="1"/>
</dbReference>
<evidence type="ECO:0000259" key="6">
    <source>
        <dbReference type="PROSITE" id="PS51379"/>
    </source>
</evidence>
<feature type="binding site" evidence="4">
    <location>
        <position position="576"/>
    </location>
    <ligand>
        <name>[4Fe-4S] cluster</name>
        <dbReference type="ChEBI" id="CHEBI:49883"/>
        <label>2</label>
    </ligand>
</feature>
<reference evidence="7" key="1">
    <citation type="submission" date="2020-07" db="EMBL/GenBank/DDBJ databases">
        <title>Huge and variable diversity of episymbiotic CPR bacteria and DPANN archaea in groundwater ecosystems.</title>
        <authorList>
            <person name="He C.Y."/>
            <person name="Keren R."/>
            <person name="Whittaker M."/>
            <person name="Farag I.F."/>
            <person name="Doudna J."/>
            <person name="Cate J.H.D."/>
            <person name="Banfield J.F."/>
        </authorList>
    </citation>
    <scope>NUCLEOTIDE SEQUENCE</scope>
    <source>
        <strain evidence="7">NC_groundwater_717_Ag_S-0.2um_59_8</strain>
    </source>
</reference>
<dbReference type="EC" id="1.2.7.8" evidence="3"/>
<dbReference type="InterPro" id="IPR029061">
    <property type="entry name" value="THDP-binding"/>
</dbReference>
<dbReference type="GO" id="GO:0030976">
    <property type="term" value="F:thiamine pyrophosphate binding"/>
    <property type="evidence" value="ECO:0007669"/>
    <property type="project" value="InterPro"/>
</dbReference>
<dbReference type="GO" id="GO:0051539">
    <property type="term" value="F:4 iron, 4 sulfur cluster binding"/>
    <property type="evidence" value="ECO:0007669"/>
    <property type="project" value="UniProtKB-UniRule"/>
</dbReference>
<dbReference type="Pfam" id="PF01855">
    <property type="entry name" value="POR_N"/>
    <property type="match status" value="1"/>
</dbReference>
<dbReference type="InterPro" id="IPR017896">
    <property type="entry name" value="4Fe4S_Fe-S-bd"/>
</dbReference>
<gene>
    <name evidence="7" type="primary">iorA</name>
    <name evidence="7" type="ORF">HYY65_04185</name>
</gene>
<feature type="domain" description="4Fe-4S ferredoxin-type" evidence="6">
    <location>
        <begin position="525"/>
        <end position="553"/>
    </location>
</feature>
<dbReference type="InterPro" id="IPR011766">
    <property type="entry name" value="TPP_enzyme_TPP-bd"/>
</dbReference>
<comment type="caution">
    <text evidence="7">The sequence shown here is derived from an EMBL/GenBank/DDBJ whole genome shotgun (WGS) entry which is preliminary data.</text>
</comment>
<dbReference type="NCBIfam" id="TIGR03336">
    <property type="entry name" value="IOR_alpha"/>
    <property type="match status" value="1"/>
</dbReference>
<evidence type="ECO:0000256" key="5">
    <source>
        <dbReference type="SAM" id="MobiDB-lite"/>
    </source>
</evidence>
<dbReference type="CDD" id="cd07034">
    <property type="entry name" value="TPP_PYR_PFOR_IOR-alpha_like"/>
    <property type="match status" value="1"/>
</dbReference>
<feature type="binding site" evidence="4">
    <location>
        <position position="545"/>
    </location>
    <ligand>
        <name>[4Fe-4S] cluster</name>
        <dbReference type="ChEBI" id="CHEBI:49883"/>
        <label>2</label>
    </ligand>
</feature>
<dbReference type="Pfam" id="PF02775">
    <property type="entry name" value="TPP_enzyme_C"/>
    <property type="match status" value="1"/>
</dbReference>
<feature type="binding site" evidence="4">
    <location>
        <position position="540"/>
    </location>
    <ligand>
        <name>[4Fe-4S] cluster</name>
        <dbReference type="ChEBI" id="CHEBI:49883"/>
        <label>1</label>
    </ligand>
</feature>
<dbReference type="InterPro" id="IPR017721">
    <property type="entry name" value="IorA"/>
</dbReference>
<comment type="cofactor">
    <cofactor evidence="3 4">
        <name>[4Fe-4S] cluster</name>
        <dbReference type="ChEBI" id="CHEBI:49883"/>
    </cofactor>
    <text evidence="3 4">Binds 2 [4Fe-4S] clusters. In this family the first cluster has a non-standard and varying [4Fe-4S] binding motif CX(2)CX(2)CX(4-5)CP.</text>
</comment>
<keyword evidence="3" id="KW-0249">Electron transport</keyword>
<dbReference type="PANTHER" id="PTHR43710">
    <property type="entry name" value="2-HYDROXYACYL-COA LYASE"/>
    <property type="match status" value="1"/>
</dbReference>
<dbReference type="PIRSF" id="PIRSF006439">
    <property type="entry name" value="Indolepyruvate_ferr_oxidored"/>
    <property type="match status" value="1"/>
</dbReference>
<dbReference type="InterPro" id="IPR045025">
    <property type="entry name" value="HACL1-like"/>
</dbReference>
<organism evidence="7 8">
    <name type="scientific">Tectimicrobiota bacterium</name>
    <dbReference type="NCBI Taxonomy" id="2528274"/>
    <lineage>
        <taxon>Bacteria</taxon>
        <taxon>Pseudomonadati</taxon>
        <taxon>Nitrospinota/Tectimicrobiota group</taxon>
        <taxon>Candidatus Tectimicrobiota</taxon>
    </lineage>
</organism>
<sequence length="596" mass="65390">MGSVTLLSGNEAVARGAYEFGVRVSAAYPGTPSTEILETLSRYPEVYSEWSPNERVAFEVCFGASLAGGRVLAAMKHVGLNVASDPFMTASLTGVHGGFVLVCADDPEMHSSQNEQDTRLYARFAKIPLLEPSDSQEAKDFVGEALEISERFDTPVILRLTTRISHTKTPVRLQERQPRPEPKPGLNPKKYVMLPGNARPRHQKVFERLKALKDLSNQSPLNRIEWGRKDLGIITSGVSYQYAKELVPGASFLKLGFPYPAPANKIRQFFAEVKQVLVIEELEPFIEEQVRLLGYQVQGKSYFPPTGELTLEKVEEGLVEANVLPPRHRVKHKFPEVPARPPVLCQGCPHRQIFYALRRLKATVMGDIGCYTLGALPPLERMETCLSMGASIATALGYEKVRGNSKGLVAVIGDSTFLHAGISGLMDVAYNKGTFTTIILDNRTTAMTGGQDHPATGKTLAGNSTRPVDLGEICKALGIERVRVVDPYDYKATFAVLKEEINDGIPSVVITNRTCTLVDPQAWTTPYKVDMDLCDGCTLCLFLGCPAISLSDTEKTEKGKSKVWIDVPACTGCNFCALLCQPDAIVLDQDHREDGK</sequence>
<evidence type="ECO:0000313" key="7">
    <source>
        <dbReference type="EMBL" id="MBI3014268.1"/>
    </source>
</evidence>
<feature type="binding site" evidence="4">
    <location>
        <position position="537"/>
    </location>
    <ligand>
        <name>[4Fe-4S] cluster</name>
        <dbReference type="ChEBI" id="CHEBI:49883"/>
        <label>1</label>
    </ligand>
</feature>
<proteinExistence type="predicted"/>
<keyword evidence="1 3" id="KW-0479">Metal-binding</keyword>
<dbReference type="GO" id="GO:0043805">
    <property type="term" value="F:indolepyruvate ferredoxin oxidoreductase activity"/>
    <property type="evidence" value="ECO:0007669"/>
    <property type="project" value="UniProtKB-UniRule"/>
</dbReference>
<comment type="function">
    <text evidence="3">Catalyzes the ferredoxin-dependent oxidative decarboxylation of arylpyruvates.</text>
</comment>
<evidence type="ECO:0000256" key="1">
    <source>
        <dbReference type="ARBA" id="ARBA00022723"/>
    </source>
</evidence>
<evidence type="ECO:0000313" key="8">
    <source>
        <dbReference type="Proteomes" id="UP000741360"/>
    </source>
</evidence>
<keyword evidence="3 4" id="KW-0408">Iron</keyword>
<protein>
    <recommendedName>
        <fullName evidence="3">Indolepyruvate oxidoreductase subunit IorA</fullName>
        <shortName evidence="3">IOR</shortName>
        <ecNumber evidence="3">1.2.7.8</ecNumber>
    </recommendedName>
    <alternativeName>
        <fullName evidence="3">Indolepyruvate ferredoxin oxidoreductase subunit alpha</fullName>
    </alternativeName>
</protein>
<dbReference type="InterPro" id="IPR002880">
    <property type="entry name" value="Pyrv_Fd/Flavodoxin_OxRdtase_N"/>
</dbReference>
<keyword evidence="3 4" id="KW-0004">4Fe-4S</keyword>
<evidence type="ECO:0000256" key="2">
    <source>
        <dbReference type="ARBA" id="ARBA00023002"/>
    </source>
</evidence>
<feature type="domain" description="4Fe-4S ferredoxin-type" evidence="6">
    <location>
        <begin position="561"/>
        <end position="590"/>
    </location>
</feature>
<dbReference type="SUPFAM" id="SSF52518">
    <property type="entry name" value="Thiamin diphosphate-binding fold (THDP-binding)"/>
    <property type="match status" value="2"/>
</dbReference>
<dbReference type="PANTHER" id="PTHR43710:SF5">
    <property type="entry name" value="INDOLEPYRUVATE FERREDOXIN OXIDOREDUCTASE ALPHA SUBUNIT"/>
    <property type="match status" value="1"/>
</dbReference>
<comment type="catalytic activity">
    <reaction evidence="3">
        <text>indole-3-pyruvate + 2 oxidized [2Fe-2S]-[ferredoxin] + CoA = (indol-3-yl)acetyl-CoA + 2 reduced [2Fe-2S]-[ferredoxin] + CO2 + H(+)</text>
        <dbReference type="Rhea" id="RHEA:12645"/>
        <dbReference type="Rhea" id="RHEA-COMP:10000"/>
        <dbReference type="Rhea" id="RHEA-COMP:10001"/>
        <dbReference type="ChEBI" id="CHEBI:15378"/>
        <dbReference type="ChEBI" id="CHEBI:16526"/>
        <dbReference type="ChEBI" id="CHEBI:17640"/>
        <dbReference type="ChEBI" id="CHEBI:33737"/>
        <dbReference type="ChEBI" id="CHEBI:33738"/>
        <dbReference type="ChEBI" id="CHEBI:57271"/>
        <dbReference type="ChEBI" id="CHEBI:57287"/>
        <dbReference type="EC" id="1.2.7.8"/>
    </reaction>
</comment>
<feature type="region of interest" description="Disordered" evidence="5">
    <location>
        <begin position="169"/>
        <end position="194"/>
    </location>
</feature>
<feature type="binding site" evidence="4">
    <location>
        <position position="580"/>
    </location>
    <ligand>
        <name>[4Fe-4S] cluster</name>
        <dbReference type="ChEBI" id="CHEBI:49883"/>
        <label>1</label>
    </ligand>
</feature>
<dbReference type="GO" id="GO:0046872">
    <property type="term" value="F:metal ion binding"/>
    <property type="evidence" value="ECO:0007669"/>
    <property type="project" value="UniProtKB-UniRule"/>
</dbReference>
<feature type="binding site" evidence="4">
    <location>
        <position position="570"/>
    </location>
    <ligand>
        <name>[4Fe-4S] cluster</name>
        <dbReference type="ChEBI" id="CHEBI:49883"/>
        <label>2</label>
    </ligand>
</feature>